<dbReference type="PANTHER" id="PTHR46288">
    <property type="entry name" value="PHORBOL-ESTER/DAG-TYPE DOMAIN-CONTAINING PROTEIN"/>
    <property type="match status" value="1"/>
</dbReference>
<proteinExistence type="predicted"/>
<keyword evidence="4" id="KW-0862">Zinc</keyword>
<evidence type="ECO:0000256" key="1">
    <source>
        <dbReference type="ARBA" id="ARBA00022723"/>
    </source>
</evidence>
<dbReference type="InterPro" id="IPR004146">
    <property type="entry name" value="DC1"/>
</dbReference>
<evidence type="ECO:0000313" key="6">
    <source>
        <dbReference type="EMBL" id="JAU75067.1"/>
    </source>
</evidence>
<dbReference type="SMART" id="SM00249">
    <property type="entry name" value="PHD"/>
    <property type="match status" value="6"/>
</dbReference>
<gene>
    <name evidence="6" type="ORF">LE_TR2430_c0_g1_i1_g.6833</name>
</gene>
<dbReference type="InterPro" id="IPR001965">
    <property type="entry name" value="Znf_PHD"/>
</dbReference>
<name>A0A1J3I3S6_NOCCA</name>
<protein>
    <recommendedName>
        <fullName evidence="5">Phorbol-ester/DAG-type domain-containing protein</fullName>
    </recommendedName>
</protein>
<reference evidence="6" key="1">
    <citation type="submission" date="2016-07" db="EMBL/GenBank/DDBJ databases">
        <title>De novo transcriptome assembly of four accessions of the metal hyperaccumulator plant Noccaea caerulescens.</title>
        <authorList>
            <person name="Blande D."/>
            <person name="Halimaa P."/>
            <person name="Tervahauta A.I."/>
            <person name="Aarts M.G."/>
            <person name="Karenlampi S.O."/>
        </authorList>
    </citation>
    <scope>NUCLEOTIDE SEQUENCE</scope>
</reference>
<feature type="domain" description="Phorbol-ester/DAG-type" evidence="5">
    <location>
        <begin position="312"/>
        <end position="365"/>
    </location>
</feature>
<dbReference type="SUPFAM" id="SSF57889">
    <property type="entry name" value="Cysteine-rich domain"/>
    <property type="match status" value="6"/>
</dbReference>
<evidence type="ECO:0000256" key="2">
    <source>
        <dbReference type="ARBA" id="ARBA00022737"/>
    </source>
</evidence>
<dbReference type="PANTHER" id="PTHR46288:SF86">
    <property type="entry name" value="PHORBOL-ESTER_DAG-TYPE DOMAIN-CONTAINING PROTEIN"/>
    <property type="match status" value="1"/>
</dbReference>
<dbReference type="Pfam" id="PF03107">
    <property type="entry name" value="C1_2"/>
    <property type="match status" value="3"/>
</dbReference>
<sequence>MAEVVLKHFSHECALTSPPENEIITYGICNICYKDEPVELACNPCNFDICKVCSNRLQKMSHDFHPEHPLEFCLGEDDDGETRYMVCSGCGNMFSGSRYECKKCEIYLDLGCALMENIFRCWDATEKFHDSHCHILKRCRPGANANVSSSCLLCELPLSPSAICYGCVHCYLFFHERCLHLPTEIQHPVHPAHPLRRLDYTQVLGDPRTCNACGGGFDGVPFSCLECNLDLHLRCADHLLRGLIHKSHDHKLFSRATKNASESFVEDSPCHICNGTEVISLEMYYYCVECRWNFHLECLEIPEFRVKKSVHIHPLRCKTFIAGSSAMEYCGVCETIIHRRHEVYSCKECDFLGHVECCLRKERPCPLYLKDLDSCGEEITRLTSREDCQTNKIENKLMVNGVEHIHVMIPCKMSELLEEAKCEICGGEIRSSPCKCETCSFQSHNFCAELGWPSIHQFHLNHPLTLLPRPPTKQTVECGICNKKISGFNLFCRICNFIIHISCVLKGKQFIGALHRGQTVIGTWGGSCVVEKHPLYQVSISRSYTFACAVCDKMLNGKVVSCMACGELYHPRCIQVERNRIFNHPIHCCDTLGIAVTRGSKCLVCNENIEKYGYECYTCEANFHLKCIEEAVSGSRTRGYHQHYLYNYWEEDSTRVCSVCARPCGKSFYGCVSIGCNFCGHVECIGFPCDVKSLHHRHAVTRGYHNSEDQRCSLCGSNYDAGIYTCNHCEDTFHLTCIMSKSDREAATEEEQIEDIYLMYLEKDLFDVIKAEEDSDSDES</sequence>
<evidence type="ECO:0000256" key="4">
    <source>
        <dbReference type="ARBA" id="ARBA00022833"/>
    </source>
</evidence>
<accession>A0A1J3I3S6</accession>
<dbReference type="GO" id="GO:0008270">
    <property type="term" value="F:zinc ion binding"/>
    <property type="evidence" value="ECO:0007669"/>
    <property type="project" value="UniProtKB-KW"/>
</dbReference>
<dbReference type="InterPro" id="IPR046349">
    <property type="entry name" value="C1-like_sf"/>
</dbReference>
<evidence type="ECO:0000256" key="3">
    <source>
        <dbReference type="ARBA" id="ARBA00022771"/>
    </source>
</evidence>
<dbReference type="InterPro" id="IPR013083">
    <property type="entry name" value="Znf_RING/FYVE/PHD"/>
</dbReference>
<dbReference type="InterPro" id="IPR002219">
    <property type="entry name" value="PKC_DAG/PE"/>
</dbReference>
<dbReference type="SMART" id="SM00109">
    <property type="entry name" value="C1"/>
    <property type="match status" value="5"/>
</dbReference>
<organism evidence="6">
    <name type="scientific">Noccaea caerulescens</name>
    <name type="common">Alpine penny-cress</name>
    <name type="synonym">Thlaspi caerulescens</name>
    <dbReference type="NCBI Taxonomy" id="107243"/>
    <lineage>
        <taxon>Eukaryota</taxon>
        <taxon>Viridiplantae</taxon>
        <taxon>Streptophyta</taxon>
        <taxon>Embryophyta</taxon>
        <taxon>Tracheophyta</taxon>
        <taxon>Spermatophyta</taxon>
        <taxon>Magnoliopsida</taxon>
        <taxon>eudicotyledons</taxon>
        <taxon>Gunneridae</taxon>
        <taxon>Pentapetalae</taxon>
        <taxon>rosids</taxon>
        <taxon>malvids</taxon>
        <taxon>Brassicales</taxon>
        <taxon>Brassicaceae</taxon>
        <taxon>Coluteocarpeae</taxon>
        <taxon>Noccaea</taxon>
    </lineage>
</organism>
<keyword evidence="1" id="KW-0479">Metal-binding</keyword>
<keyword evidence="2" id="KW-0677">Repeat</keyword>
<dbReference type="EMBL" id="GEVL01002274">
    <property type="protein sequence ID" value="JAU75067.1"/>
    <property type="molecule type" value="Transcribed_RNA"/>
</dbReference>
<dbReference type="PROSITE" id="PS50081">
    <property type="entry name" value="ZF_DAG_PE_2"/>
    <property type="match status" value="1"/>
</dbReference>
<evidence type="ECO:0000259" key="5">
    <source>
        <dbReference type="PROSITE" id="PS50081"/>
    </source>
</evidence>
<keyword evidence="3" id="KW-0863">Zinc-finger</keyword>
<dbReference type="Gene3D" id="3.30.40.10">
    <property type="entry name" value="Zinc/RING finger domain, C3HC4 (zinc finger)"/>
    <property type="match status" value="1"/>
</dbReference>
<dbReference type="AlphaFoldDB" id="A0A1J3I3S6"/>